<dbReference type="PROSITE" id="PS50803">
    <property type="entry name" value="OAR"/>
    <property type="match status" value="1"/>
</dbReference>
<dbReference type="PROSITE" id="PS51496">
    <property type="entry name" value="CVC"/>
    <property type="match status" value="1"/>
</dbReference>
<evidence type="ECO:0000256" key="5">
    <source>
        <dbReference type="ARBA" id="ARBA00022606"/>
    </source>
</evidence>
<keyword evidence="5" id="KW-0716">Sensory transduction</keyword>
<feature type="domain" description="OAR" evidence="18">
    <location>
        <begin position="304"/>
        <end position="317"/>
    </location>
</feature>
<feature type="DNA-binding region" description="Homeobox" evidence="14">
    <location>
        <begin position="146"/>
        <end position="205"/>
    </location>
</feature>
<proteinExistence type="inferred from homology"/>
<evidence type="ECO:0000256" key="8">
    <source>
        <dbReference type="ARBA" id="ARBA00023155"/>
    </source>
</evidence>
<evidence type="ECO:0000256" key="3">
    <source>
        <dbReference type="ARBA" id="ARBA00014891"/>
    </source>
</evidence>
<comment type="subcellular location">
    <subcellularLocation>
        <location evidence="1 14 15">Nucleus</location>
    </subcellularLocation>
</comment>
<dbReference type="GeneTree" id="ENSGT00940000157776"/>
<evidence type="ECO:0000256" key="10">
    <source>
        <dbReference type="ARBA" id="ARBA00023242"/>
    </source>
</evidence>
<keyword evidence="4" id="KW-0217">Developmental protein</keyword>
<evidence type="ECO:0000259" key="19">
    <source>
        <dbReference type="PROSITE" id="PS51496"/>
    </source>
</evidence>
<evidence type="ECO:0000256" key="15">
    <source>
        <dbReference type="RuleBase" id="RU000682"/>
    </source>
</evidence>
<evidence type="ECO:0000256" key="6">
    <source>
        <dbReference type="ARBA" id="ARBA00023015"/>
    </source>
</evidence>
<dbReference type="Pfam" id="PF03826">
    <property type="entry name" value="OAR"/>
    <property type="match status" value="1"/>
</dbReference>
<evidence type="ECO:0000256" key="12">
    <source>
        <dbReference type="ARBA" id="ARBA00030203"/>
    </source>
</evidence>
<feature type="region of interest" description="Disordered" evidence="16">
    <location>
        <begin position="259"/>
        <end position="356"/>
    </location>
</feature>
<evidence type="ECO:0000259" key="17">
    <source>
        <dbReference type="PROSITE" id="PS50071"/>
    </source>
</evidence>
<evidence type="ECO:0000256" key="7">
    <source>
        <dbReference type="ARBA" id="ARBA00023125"/>
    </source>
</evidence>
<dbReference type="PANTHER" id="PTHR46892:SF3">
    <property type="entry name" value="VISUAL SYSTEM HOMEOBOX 2"/>
    <property type="match status" value="1"/>
</dbReference>
<protein>
    <recommendedName>
        <fullName evidence="3">Visual system homeobox 2</fullName>
    </recommendedName>
    <alternativeName>
        <fullName evidence="12">Ceh-10 homeodomain-containing homolog</fullName>
    </alternativeName>
    <alternativeName>
        <fullName evidence="13">Homeobox protein CHX10</fullName>
    </alternativeName>
</protein>
<keyword evidence="7 14" id="KW-0238">DNA-binding</keyword>
<dbReference type="OMA" id="VQDGFPM"/>
<dbReference type="STRING" id="41447.ENSSDUP00000005740"/>
<keyword evidence="6" id="KW-0805">Transcription regulation</keyword>
<dbReference type="GO" id="GO:0045892">
    <property type="term" value="P:negative regulation of DNA-templated transcription"/>
    <property type="evidence" value="ECO:0007669"/>
    <property type="project" value="UniProtKB-ARBA"/>
</dbReference>
<accession>A0A3B4TIH0</accession>
<evidence type="ECO:0000256" key="14">
    <source>
        <dbReference type="PROSITE-ProRule" id="PRU00108"/>
    </source>
</evidence>
<dbReference type="Proteomes" id="UP000261420">
    <property type="component" value="Unplaced"/>
</dbReference>
<evidence type="ECO:0000259" key="18">
    <source>
        <dbReference type="PROSITE" id="PS50803"/>
    </source>
</evidence>
<name>A0A3B4TIH0_SERDU</name>
<dbReference type="InterPro" id="IPR017970">
    <property type="entry name" value="Homeobox_CS"/>
</dbReference>
<dbReference type="Gene3D" id="1.10.10.60">
    <property type="entry name" value="Homeodomain-like"/>
    <property type="match status" value="1"/>
</dbReference>
<dbReference type="AlphaFoldDB" id="A0A3B4TIH0"/>
<reference evidence="20" key="2">
    <citation type="submission" date="2025-09" db="UniProtKB">
        <authorList>
            <consortium name="Ensembl"/>
        </authorList>
    </citation>
    <scope>IDENTIFICATION</scope>
</reference>
<feature type="region of interest" description="Disordered" evidence="16">
    <location>
        <begin position="102"/>
        <end position="149"/>
    </location>
</feature>
<evidence type="ECO:0000256" key="4">
    <source>
        <dbReference type="ARBA" id="ARBA00022473"/>
    </source>
</evidence>
<dbReference type="PROSITE" id="PS50071">
    <property type="entry name" value="HOMEOBOX_2"/>
    <property type="match status" value="1"/>
</dbReference>
<keyword evidence="21" id="KW-1185">Reference proteome</keyword>
<evidence type="ECO:0000256" key="2">
    <source>
        <dbReference type="ARBA" id="ARBA00005733"/>
    </source>
</evidence>
<dbReference type="GO" id="GO:0005634">
    <property type="term" value="C:nucleus"/>
    <property type="evidence" value="ECO:0007669"/>
    <property type="project" value="UniProtKB-SubCell"/>
</dbReference>
<evidence type="ECO:0000256" key="13">
    <source>
        <dbReference type="ARBA" id="ARBA00031274"/>
    </source>
</evidence>
<evidence type="ECO:0000256" key="16">
    <source>
        <dbReference type="SAM" id="MobiDB-lite"/>
    </source>
</evidence>
<reference evidence="20" key="1">
    <citation type="submission" date="2025-08" db="UniProtKB">
        <authorList>
            <consortium name="Ensembl"/>
        </authorList>
    </citation>
    <scope>IDENTIFICATION</scope>
</reference>
<keyword evidence="10 14" id="KW-0539">Nucleus</keyword>
<dbReference type="GO" id="GO:1990837">
    <property type="term" value="F:sequence-specific double-stranded DNA binding"/>
    <property type="evidence" value="ECO:0007669"/>
    <property type="project" value="TreeGrafter"/>
</dbReference>
<feature type="compositionally biased region" description="Basic and acidic residues" evidence="16">
    <location>
        <begin position="325"/>
        <end position="344"/>
    </location>
</feature>
<dbReference type="GO" id="GO:0000981">
    <property type="term" value="F:DNA-binding transcription factor activity, RNA polymerase II-specific"/>
    <property type="evidence" value="ECO:0007669"/>
    <property type="project" value="InterPro"/>
</dbReference>
<dbReference type="InterPro" id="IPR023339">
    <property type="entry name" value="CVC"/>
</dbReference>
<evidence type="ECO:0000313" key="20">
    <source>
        <dbReference type="Ensembl" id="ENSSDUP00000005740.1"/>
    </source>
</evidence>
<organism evidence="20 21">
    <name type="scientific">Seriola dumerili</name>
    <name type="common">Greater amberjack</name>
    <name type="synonym">Caranx dumerili</name>
    <dbReference type="NCBI Taxonomy" id="41447"/>
    <lineage>
        <taxon>Eukaryota</taxon>
        <taxon>Metazoa</taxon>
        <taxon>Chordata</taxon>
        <taxon>Craniata</taxon>
        <taxon>Vertebrata</taxon>
        <taxon>Euteleostomi</taxon>
        <taxon>Actinopterygii</taxon>
        <taxon>Neopterygii</taxon>
        <taxon>Teleostei</taxon>
        <taxon>Neoteleostei</taxon>
        <taxon>Acanthomorphata</taxon>
        <taxon>Carangaria</taxon>
        <taxon>Carangiformes</taxon>
        <taxon>Carangidae</taxon>
        <taxon>Seriola</taxon>
    </lineage>
</organism>
<keyword evidence="11" id="KW-0844">Vision</keyword>
<feature type="region of interest" description="Disordered" evidence="16">
    <location>
        <begin position="1"/>
        <end position="22"/>
    </location>
</feature>
<evidence type="ECO:0000313" key="21">
    <source>
        <dbReference type="Proteomes" id="UP000261420"/>
    </source>
</evidence>
<dbReference type="PROSITE" id="PS00027">
    <property type="entry name" value="HOMEOBOX_1"/>
    <property type="match status" value="1"/>
</dbReference>
<feature type="compositionally biased region" description="Basic and acidic residues" evidence="16">
    <location>
        <begin position="279"/>
        <end position="303"/>
    </location>
</feature>
<dbReference type="PANTHER" id="PTHR46892">
    <property type="entry name" value="VISUAL SYSTEM HOMEOBOX 2"/>
    <property type="match status" value="1"/>
</dbReference>
<feature type="domain" description="CVC" evidence="19">
    <location>
        <begin position="206"/>
        <end position="259"/>
    </location>
</feature>
<evidence type="ECO:0000256" key="11">
    <source>
        <dbReference type="ARBA" id="ARBA00023305"/>
    </source>
</evidence>
<dbReference type="CDD" id="cd00086">
    <property type="entry name" value="homeodomain"/>
    <property type="match status" value="1"/>
</dbReference>
<dbReference type="Ensembl" id="ENSSDUT00000005853.1">
    <property type="protein sequence ID" value="ENSSDUP00000005740.1"/>
    <property type="gene ID" value="ENSSDUG00000004216.1"/>
</dbReference>
<dbReference type="Pfam" id="PF00046">
    <property type="entry name" value="Homeodomain"/>
    <property type="match status" value="1"/>
</dbReference>
<dbReference type="GO" id="GO:0007601">
    <property type="term" value="P:visual perception"/>
    <property type="evidence" value="ECO:0007669"/>
    <property type="project" value="UniProtKB-KW"/>
</dbReference>
<dbReference type="InterPro" id="IPR003654">
    <property type="entry name" value="OAR_dom"/>
</dbReference>
<feature type="domain" description="Homeobox" evidence="17">
    <location>
        <begin position="144"/>
        <end position="204"/>
    </location>
</feature>
<keyword evidence="9" id="KW-0804">Transcription</keyword>
<keyword evidence="8 14" id="KW-0371">Homeobox</keyword>
<dbReference type="InterPro" id="IPR001356">
    <property type="entry name" value="HD"/>
</dbReference>
<comment type="similarity">
    <text evidence="2">Belongs to the paired homeobox family.</text>
</comment>
<dbReference type="SUPFAM" id="SSF46689">
    <property type="entry name" value="Homeodomain-like"/>
    <property type="match status" value="1"/>
</dbReference>
<dbReference type="InterPro" id="IPR009057">
    <property type="entry name" value="Homeodomain-like_sf"/>
</dbReference>
<dbReference type="InterPro" id="IPR052294">
    <property type="entry name" value="VSX_homeobox_regulators"/>
</dbReference>
<dbReference type="SMART" id="SM00389">
    <property type="entry name" value="HOX"/>
    <property type="match status" value="1"/>
</dbReference>
<dbReference type="FunFam" id="1.10.10.60:FF:000065">
    <property type="entry name" value="Visual system homeobox 1"/>
    <property type="match status" value="1"/>
</dbReference>
<evidence type="ECO:0000256" key="9">
    <source>
        <dbReference type="ARBA" id="ARBA00023163"/>
    </source>
</evidence>
<sequence>MTGKQGAVLLQPKSSATHPPPRCTGFGIQEILGLNKEPSAAPRSPLGTLPAGAHLIAARSVLGPAGVGMGVGMGLLGPGGIPSFYSQPAFLETVLSDAQDVHLQPHSRSVGPLDTSQSASSDSEDLSSNERKLSKSSVNQSKKRKKRRHRTIFTSYQLEELEKAFNEAHYPDVYAREMLAMKTELPEDRIQVWFQNRRAKWRKREKCWGRSTVMAEYGLYGAMVRHSIPLPESILKSAKDGIMESCAPWLLGMHKKSMEAAVPPPTGKCDAPQQPSSQRAEDAEAEEKRSEGKSTISKEELRENSIAALRAKAQEHSAKVLGTVSHDRLQEGKQERQAAEEKASDPLSPAEEEKSP</sequence>
<evidence type="ECO:0000256" key="1">
    <source>
        <dbReference type="ARBA" id="ARBA00004123"/>
    </source>
</evidence>